<dbReference type="PANTHER" id="PTHR33067">
    <property type="entry name" value="RNA-DIRECTED DNA POLYMERASE-RELATED"/>
    <property type="match status" value="1"/>
</dbReference>
<reference evidence="1 2" key="1">
    <citation type="journal article" date="2022" name="G3 (Bethesda)">
        <title>Whole-genome sequence and methylome profiling of the almond [Prunus dulcis (Mill.) D.A. Webb] cultivar 'Nonpareil'.</title>
        <authorList>
            <person name="D'Amico-Willman K.M."/>
            <person name="Ouma W.Z."/>
            <person name="Meulia T."/>
            <person name="Sideli G.M."/>
            <person name="Gradziel T.M."/>
            <person name="Fresnedo-Ramirez J."/>
        </authorList>
    </citation>
    <scope>NUCLEOTIDE SEQUENCE [LARGE SCALE GENOMIC DNA]</scope>
    <source>
        <strain evidence="1">Clone GOH B32 T37-40</strain>
    </source>
</reference>
<dbReference type="PANTHER" id="PTHR33067:SF9">
    <property type="entry name" value="RNA-DIRECTED DNA POLYMERASE"/>
    <property type="match status" value="1"/>
</dbReference>
<dbReference type="EMBL" id="JAJFAZ020000008">
    <property type="protein sequence ID" value="KAI5313259.1"/>
    <property type="molecule type" value="Genomic_DNA"/>
</dbReference>
<keyword evidence="2" id="KW-1185">Reference proteome</keyword>
<organism evidence="1 2">
    <name type="scientific">Prunus dulcis</name>
    <name type="common">Almond</name>
    <name type="synonym">Amygdalus dulcis</name>
    <dbReference type="NCBI Taxonomy" id="3755"/>
    <lineage>
        <taxon>Eukaryota</taxon>
        <taxon>Viridiplantae</taxon>
        <taxon>Streptophyta</taxon>
        <taxon>Embryophyta</taxon>
        <taxon>Tracheophyta</taxon>
        <taxon>Spermatophyta</taxon>
        <taxon>Magnoliopsida</taxon>
        <taxon>eudicotyledons</taxon>
        <taxon>Gunneridae</taxon>
        <taxon>Pentapetalae</taxon>
        <taxon>rosids</taxon>
        <taxon>fabids</taxon>
        <taxon>Rosales</taxon>
        <taxon>Rosaceae</taxon>
        <taxon>Amygdaloideae</taxon>
        <taxon>Amygdaleae</taxon>
        <taxon>Prunus</taxon>
    </lineage>
</organism>
<comment type="caution">
    <text evidence="1">The sequence shown here is derived from an EMBL/GenBank/DDBJ whole genome shotgun (WGS) entry which is preliminary data.</text>
</comment>
<name>A0AAD4UUY3_PRUDU</name>
<sequence>MGLVVATPSGSNSWWKGGLYYNVASNKFTISSNRGSSSTISISWTKLTSNGSFRSLTYPHEILQDVLVKMDKFILPADFIVLDMEEDVDIPIILPEEHYQMPMVQGIEKLPGSVRLGGSCLCIAALHSSALWKRNRWNIGFGMRFVEACSLVLEEKFVVAVVEFSVELKINLGLAG</sequence>
<accession>A0AAD4UUY3</accession>
<protein>
    <submittedName>
        <fullName evidence="1">Uncharacterized protein</fullName>
    </submittedName>
</protein>
<gene>
    <name evidence="1" type="ORF">L3X38_042433</name>
</gene>
<dbReference type="Proteomes" id="UP001054821">
    <property type="component" value="Chromosome 8"/>
</dbReference>
<evidence type="ECO:0000313" key="1">
    <source>
        <dbReference type="EMBL" id="KAI5313259.1"/>
    </source>
</evidence>
<evidence type="ECO:0000313" key="2">
    <source>
        <dbReference type="Proteomes" id="UP001054821"/>
    </source>
</evidence>
<proteinExistence type="predicted"/>
<dbReference type="AlphaFoldDB" id="A0AAD4UUY3"/>